<protein>
    <recommendedName>
        <fullName evidence="1">Reverse transcriptase domain-containing protein</fullName>
    </recommendedName>
</protein>
<dbReference type="PANTHER" id="PTHR33332">
    <property type="entry name" value="REVERSE TRANSCRIPTASE DOMAIN-CONTAINING PROTEIN"/>
    <property type="match status" value="1"/>
</dbReference>
<accession>A0A1B6G764</accession>
<dbReference type="AlphaFoldDB" id="A0A1B6G764"/>
<feature type="domain" description="Reverse transcriptase" evidence="1">
    <location>
        <begin position="1"/>
        <end position="120"/>
    </location>
</feature>
<sequence>MCTRRSAPLSVKRGVPQGSVLGPVLFVLFTSDFQKHLETYCYSVMYADDTVLVTSHNSAEELEINTYISIGMAEQYCSNNDLVFNTAKTKYITMGKKKDQLSELPNLTKVEEVKHLGMTIDNRLSWNDHVDQLCARLSSAIFALKRIKLISTTAATKTAYHAIFETHLRYGIILWGSSSAQNLQRVLVLQKHAVRIMAGLSFPDTCRDAFRILNILTVTSIYIIDAIVYASKQTLQTHREIHSYNTRHADNLHLPAHRTTLFTKKPSFAGAKLMNMLPHHLRNASPNTLKRKLQDWLLDYSVYTLEEFMDVC</sequence>
<organism evidence="2">
    <name type="scientific">Cuerna arida</name>
    <dbReference type="NCBI Taxonomy" id="1464854"/>
    <lineage>
        <taxon>Eukaryota</taxon>
        <taxon>Metazoa</taxon>
        <taxon>Ecdysozoa</taxon>
        <taxon>Arthropoda</taxon>
        <taxon>Hexapoda</taxon>
        <taxon>Insecta</taxon>
        <taxon>Pterygota</taxon>
        <taxon>Neoptera</taxon>
        <taxon>Paraneoptera</taxon>
        <taxon>Hemiptera</taxon>
        <taxon>Auchenorrhyncha</taxon>
        <taxon>Membracoidea</taxon>
        <taxon>Cicadellidae</taxon>
        <taxon>Cicadellinae</taxon>
        <taxon>Proconiini</taxon>
        <taxon>Cuerna</taxon>
    </lineage>
</organism>
<proteinExistence type="predicted"/>
<dbReference type="Pfam" id="PF00078">
    <property type="entry name" value="RVT_1"/>
    <property type="match status" value="1"/>
</dbReference>
<dbReference type="InterPro" id="IPR000477">
    <property type="entry name" value="RT_dom"/>
</dbReference>
<gene>
    <name evidence="2" type="ORF">g.9308</name>
</gene>
<evidence type="ECO:0000259" key="1">
    <source>
        <dbReference type="PROSITE" id="PS50878"/>
    </source>
</evidence>
<evidence type="ECO:0000313" key="2">
    <source>
        <dbReference type="EMBL" id="JAS58286.1"/>
    </source>
</evidence>
<dbReference type="PROSITE" id="PS50878">
    <property type="entry name" value="RT_POL"/>
    <property type="match status" value="1"/>
</dbReference>
<dbReference type="EMBL" id="GECZ01011483">
    <property type="protein sequence ID" value="JAS58286.1"/>
    <property type="molecule type" value="Transcribed_RNA"/>
</dbReference>
<name>A0A1B6G764_9HEMI</name>
<reference evidence="2" key="1">
    <citation type="submission" date="2015-11" db="EMBL/GenBank/DDBJ databases">
        <title>De novo transcriptome assembly of four potential Pierce s Disease insect vectors from Arizona vineyards.</title>
        <authorList>
            <person name="Tassone E.E."/>
        </authorList>
    </citation>
    <scope>NUCLEOTIDE SEQUENCE</scope>
</reference>